<accession>A0A835KWV0</accession>
<dbReference type="Proteomes" id="UP000648187">
    <property type="component" value="Unassembled WGS sequence"/>
</dbReference>
<organism evidence="1 2">
    <name type="scientific">Spodoptera exigua</name>
    <name type="common">Beet armyworm</name>
    <name type="synonym">Noctua fulgens</name>
    <dbReference type="NCBI Taxonomy" id="7107"/>
    <lineage>
        <taxon>Eukaryota</taxon>
        <taxon>Metazoa</taxon>
        <taxon>Ecdysozoa</taxon>
        <taxon>Arthropoda</taxon>
        <taxon>Hexapoda</taxon>
        <taxon>Insecta</taxon>
        <taxon>Pterygota</taxon>
        <taxon>Neoptera</taxon>
        <taxon>Endopterygota</taxon>
        <taxon>Lepidoptera</taxon>
        <taxon>Glossata</taxon>
        <taxon>Ditrysia</taxon>
        <taxon>Noctuoidea</taxon>
        <taxon>Noctuidae</taxon>
        <taxon>Amphipyrinae</taxon>
        <taxon>Spodoptera</taxon>
    </lineage>
</organism>
<sequence>MGSKEIKSVFVFICAGKSMVWDDGGPLRTRPITTTHNVPAMWKVDQLVWKFTSGVTVDIEVTHKVKQSNVAVPNLDLKVSEDVPPVQRSAPLLQSPQYTGGRPQPYILLSLPTPKRDERNDCLRVSI</sequence>
<evidence type="ECO:0000313" key="1">
    <source>
        <dbReference type="EMBL" id="KAF9405835.1"/>
    </source>
</evidence>
<dbReference type="EMBL" id="JACKWZ010000674">
    <property type="protein sequence ID" value="KAF9405835.1"/>
    <property type="molecule type" value="Genomic_DNA"/>
</dbReference>
<gene>
    <name evidence="1" type="ORF">HW555_013581</name>
</gene>
<keyword evidence="2" id="KW-1185">Reference proteome</keyword>
<comment type="caution">
    <text evidence="1">The sequence shown here is derived from an EMBL/GenBank/DDBJ whole genome shotgun (WGS) entry which is preliminary data.</text>
</comment>
<dbReference type="AlphaFoldDB" id="A0A835KWV0"/>
<evidence type="ECO:0000313" key="2">
    <source>
        <dbReference type="Proteomes" id="UP000648187"/>
    </source>
</evidence>
<name>A0A835KWV0_SPOEX</name>
<protein>
    <submittedName>
        <fullName evidence="1">Uncharacterized protein</fullName>
    </submittedName>
</protein>
<proteinExistence type="predicted"/>
<reference evidence="1" key="1">
    <citation type="submission" date="2020-08" db="EMBL/GenBank/DDBJ databases">
        <title>Spodoptera exigua strain:BAW_Kor-Di-RS1 Genome sequencing and assembly.</title>
        <authorList>
            <person name="Kim J."/>
            <person name="Nam H.Y."/>
            <person name="Kwon M."/>
            <person name="Choi J.H."/>
            <person name="Cho S.R."/>
            <person name="Kim G.-H."/>
        </authorList>
    </citation>
    <scope>NUCLEOTIDE SEQUENCE</scope>
    <source>
        <strain evidence="1">BAW_Kor-Di-RS1</strain>
        <tissue evidence="1">Whole-body</tissue>
    </source>
</reference>